<protein>
    <submittedName>
        <fullName evidence="1">Uncharacterized protein</fullName>
    </submittedName>
</protein>
<accession>A0A0A8Y8U2</accession>
<sequence length="19" mass="2232">MPRVTRNKTMHNKLESMSA</sequence>
<evidence type="ECO:0000313" key="1">
    <source>
        <dbReference type="EMBL" id="JAD21668.1"/>
    </source>
</evidence>
<reference evidence="1" key="2">
    <citation type="journal article" date="2015" name="Data Brief">
        <title>Shoot transcriptome of the giant reed, Arundo donax.</title>
        <authorList>
            <person name="Barrero R.A."/>
            <person name="Guerrero F.D."/>
            <person name="Moolhuijzen P."/>
            <person name="Goolsby J.A."/>
            <person name="Tidwell J."/>
            <person name="Bellgard S.E."/>
            <person name="Bellgard M.I."/>
        </authorList>
    </citation>
    <scope>NUCLEOTIDE SEQUENCE</scope>
    <source>
        <tissue evidence="1">Shoot tissue taken approximately 20 cm above the soil surface</tissue>
    </source>
</reference>
<reference evidence="1" key="1">
    <citation type="submission" date="2014-09" db="EMBL/GenBank/DDBJ databases">
        <authorList>
            <person name="Magalhaes I.L.F."/>
            <person name="Oliveira U."/>
            <person name="Santos F.R."/>
            <person name="Vidigal T.H.D.A."/>
            <person name="Brescovit A.D."/>
            <person name="Santos A.J."/>
        </authorList>
    </citation>
    <scope>NUCLEOTIDE SEQUENCE</scope>
    <source>
        <tissue evidence="1">Shoot tissue taken approximately 20 cm above the soil surface</tissue>
    </source>
</reference>
<dbReference type="AlphaFoldDB" id="A0A0A8Y8U2"/>
<dbReference type="EMBL" id="GBRH01276227">
    <property type="protein sequence ID" value="JAD21668.1"/>
    <property type="molecule type" value="Transcribed_RNA"/>
</dbReference>
<proteinExistence type="predicted"/>
<organism evidence="1">
    <name type="scientific">Arundo donax</name>
    <name type="common">Giant reed</name>
    <name type="synonym">Donax arundinaceus</name>
    <dbReference type="NCBI Taxonomy" id="35708"/>
    <lineage>
        <taxon>Eukaryota</taxon>
        <taxon>Viridiplantae</taxon>
        <taxon>Streptophyta</taxon>
        <taxon>Embryophyta</taxon>
        <taxon>Tracheophyta</taxon>
        <taxon>Spermatophyta</taxon>
        <taxon>Magnoliopsida</taxon>
        <taxon>Liliopsida</taxon>
        <taxon>Poales</taxon>
        <taxon>Poaceae</taxon>
        <taxon>PACMAD clade</taxon>
        <taxon>Arundinoideae</taxon>
        <taxon>Arundineae</taxon>
        <taxon>Arundo</taxon>
    </lineage>
</organism>
<name>A0A0A8Y8U2_ARUDO</name>